<keyword evidence="9 13" id="KW-0460">Magnesium</keyword>
<comment type="similarity">
    <text evidence="2 13">Belongs to the pyruvate kinase family.</text>
</comment>
<dbReference type="SUPFAM" id="SSF51621">
    <property type="entry name" value="Phosphoenolpyruvate/pyruvate domain"/>
    <property type="match status" value="1"/>
</dbReference>
<evidence type="ECO:0000256" key="13">
    <source>
        <dbReference type="RuleBase" id="RU000504"/>
    </source>
</evidence>
<keyword evidence="5" id="KW-0479">Metal-binding</keyword>
<keyword evidence="11 16" id="KW-0670">Pyruvate</keyword>
<dbReference type="Proteomes" id="UP000324143">
    <property type="component" value="Unassembled WGS sequence"/>
</dbReference>
<organism evidence="16 17">
    <name type="scientific">Candidatus Mcinerneyibacterium aminivorans</name>
    <dbReference type="NCBI Taxonomy" id="2703815"/>
    <lineage>
        <taxon>Bacteria</taxon>
        <taxon>Candidatus Macinerneyibacteriota</taxon>
        <taxon>Candidatus Mcinerneyibacteria</taxon>
        <taxon>Candidatus Mcinerneyibacteriales</taxon>
        <taxon>Candidatus Mcinerneyibacteriaceae</taxon>
        <taxon>Candidatus Mcinerneyibacterium</taxon>
    </lineage>
</organism>
<dbReference type="InterPro" id="IPR015795">
    <property type="entry name" value="Pyrv_Knase_C"/>
</dbReference>
<dbReference type="AlphaFoldDB" id="A0A5D0MJM9"/>
<accession>A0A5D0MJM9</accession>
<dbReference type="Gene3D" id="2.40.33.10">
    <property type="entry name" value="PK beta-barrel domain-like"/>
    <property type="match status" value="1"/>
</dbReference>
<evidence type="ECO:0000256" key="12">
    <source>
        <dbReference type="NCBIfam" id="TIGR01064"/>
    </source>
</evidence>
<keyword evidence="8" id="KW-0067">ATP-binding</keyword>
<comment type="caution">
    <text evidence="16">The sequence shown here is derived from an EMBL/GenBank/DDBJ whole genome shotgun (WGS) entry which is preliminary data.</text>
</comment>
<keyword evidence="4 13" id="KW-0808">Transferase</keyword>
<evidence type="ECO:0000256" key="10">
    <source>
        <dbReference type="ARBA" id="ARBA00023152"/>
    </source>
</evidence>
<evidence type="ECO:0000256" key="7">
    <source>
        <dbReference type="ARBA" id="ARBA00022777"/>
    </source>
</evidence>
<evidence type="ECO:0000256" key="6">
    <source>
        <dbReference type="ARBA" id="ARBA00022741"/>
    </source>
</evidence>
<evidence type="ECO:0000256" key="1">
    <source>
        <dbReference type="ARBA" id="ARBA00004997"/>
    </source>
</evidence>
<dbReference type="InterPro" id="IPR040442">
    <property type="entry name" value="Pyrv_kinase-like_dom_sf"/>
</dbReference>
<feature type="domain" description="Pyruvate kinase C-terminal" evidence="15">
    <location>
        <begin position="350"/>
        <end position="463"/>
    </location>
</feature>
<dbReference type="InterPro" id="IPR015793">
    <property type="entry name" value="Pyrv_Knase_brl"/>
</dbReference>
<evidence type="ECO:0000256" key="5">
    <source>
        <dbReference type="ARBA" id="ARBA00022723"/>
    </source>
</evidence>
<keyword evidence="6" id="KW-0547">Nucleotide-binding</keyword>
<gene>
    <name evidence="16" type="primary">pyk</name>
    <name evidence="16" type="ORF">FXF47_02205</name>
</gene>
<dbReference type="EMBL" id="VSIX01000028">
    <property type="protein sequence ID" value="TYB31823.1"/>
    <property type="molecule type" value="Genomic_DNA"/>
</dbReference>
<evidence type="ECO:0000256" key="8">
    <source>
        <dbReference type="ARBA" id="ARBA00022840"/>
    </source>
</evidence>
<dbReference type="NCBIfam" id="TIGR01064">
    <property type="entry name" value="pyruv_kin"/>
    <property type="match status" value="1"/>
</dbReference>
<dbReference type="InterPro" id="IPR036918">
    <property type="entry name" value="Pyrv_Knase_C_sf"/>
</dbReference>
<dbReference type="Pfam" id="PF02887">
    <property type="entry name" value="PK_C"/>
    <property type="match status" value="1"/>
</dbReference>
<dbReference type="InterPro" id="IPR001697">
    <property type="entry name" value="Pyr_Knase"/>
</dbReference>
<evidence type="ECO:0000256" key="11">
    <source>
        <dbReference type="ARBA" id="ARBA00023317"/>
    </source>
</evidence>
<dbReference type="SUPFAM" id="SSF52935">
    <property type="entry name" value="PK C-terminal domain-like"/>
    <property type="match status" value="1"/>
</dbReference>
<reference evidence="16" key="1">
    <citation type="submission" date="2019-08" db="EMBL/GenBank/DDBJ databases">
        <title>Genomic characterization of a novel candidate phylum (ARYD3) from a high temperature, high salinity tertiary oil reservoir in north central Oklahoma, USA.</title>
        <authorList>
            <person name="Youssef N.H."/>
            <person name="Yadav A."/>
            <person name="Elshahed M.S."/>
        </authorList>
    </citation>
    <scope>NUCLEOTIDE SEQUENCE [LARGE SCALE GENOMIC DNA]</scope>
    <source>
        <strain evidence="16">ARYD3</strain>
    </source>
</reference>
<evidence type="ECO:0000256" key="3">
    <source>
        <dbReference type="ARBA" id="ARBA00012142"/>
    </source>
</evidence>
<dbReference type="InterPro" id="IPR011037">
    <property type="entry name" value="Pyrv_Knase-like_insert_dom_sf"/>
</dbReference>
<keyword evidence="17" id="KW-1185">Reference proteome</keyword>
<sequence length="465" mass="52323">MKKFNKTKIIVTLGPSTFDIEKIKKLIKIGVDVFRINFSHGSYEDYKNIIDKIRKYDETIALMADLKGTEIRTHVQKENGIKLKQNDEIDLVYDNKKVGNNNFSLHYSKVLDISKKGRHILIDDGKIDFVIEEVKRDRLKLRSLTDGVLKNRKSAHFAETDVPFPLLTSQDKKDIEFAKRNNFDFVAASMIKSEKEIYAIRGLLNEEMQLLAKIEHPKAVYNIDSIIDASDMILVARGDLGVKMPITKVPVIQKNITDKAKKAGKPVIIATQLLESMVENPRPTRAEVNDIASAIVNMVDALMLTGETAAGQYPIESVEMLKEVIKNTEDSINYENYLQNIDVNKGNISESISYAAVDASYSLPARAILCFTSSGATARRVAKFRPQLPIYAFTQKKNVVRQLRGVFGVIPFTIGHFNTMENMIDEGKRVLLKNKFIKPDNKIVITSGTPIGRTGTTNTIKIIEV</sequence>
<dbReference type="PANTHER" id="PTHR11817">
    <property type="entry name" value="PYRUVATE KINASE"/>
    <property type="match status" value="1"/>
</dbReference>
<keyword evidence="10 13" id="KW-0324">Glycolysis</keyword>
<evidence type="ECO:0000256" key="4">
    <source>
        <dbReference type="ARBA" id="ARBA00022679"/>
    </source>
</evidence>
<evidence type="ECO:0000313" key="17">
    <source>
        <dbReference type="Proteomes" id="UP000324143"/>
    </source>
</evidence>
<dbReference type="GO" id="GO:0004743">
    <property type="term" value="F:pyruvate kinase activity"/>
    <property type="evidence" value="ECO:0007669"/>
    <property type="project" value="UniProtKB-UniRule"/>
</dbReference>
<evidence type="ECO:0000256" key="2">
    <source>
        <dbReference type="ARBA" id="ARBA00008663"/>
    </source>
</evidence>
<proteinExistence type="inferred from homology"/>
<dbReference type="GO" id="GO:0005524">
    <property type="term" value="F:ATP binding"/>
    <property type="evidence" value="ECO:0007669"/>
    <property type="project" value="UniProtKB-KW"/>
</dbReference>
<comment type="catalytic activity">
    <reaction evidence="13">
        <text>pyruvate + ATP = phosphoenolpyruvate + ADP + H(+)</text>
        <dbReference type="Rhea" id="RHEA:18157"/>
        <dbReference type="ChEBI" id="CHEBI:15361"/>
        <dbReference type="ChEBI" id="CHEBI:15378"/>
        <dbReference type="ChEBI" id="CHEBI:30616"/>
        <dbReference type="ChEBI" id="CHEBI:58702"/>
        <dbReference type="ChEBI" id="CHEBI:456216"/>
        <dbReference type="EC" id="2.7.1.40"/>
    </reaction>
</comment>
<dbReference type="EC" id="2.7.1.40" evidence="3 12"/>
<dbReference type="InterPro" id="IPR015813">
    <property type="entry name" value="Pyrv/PenolPyrv_kinase-like_dom"/>
</dbReference>
<dbReference type="InterPro" id="IPR015806">
    <property type="entry name" value="Pyrv_Knase_insert_dom_sf"/>
</dbReference>
<dbReference type="PRINTS" id="PR01050">
    <property type="entry name" value="PYRUVTKNASE"/>
</dbReference>
<evidence type="ECO:0000259" key="15">
    <source>
        <dbReference type="Pfam" id="PF02887"/>
    </source>
</evidence>
<feature type="domain" description="Pyruvate kinase barrel" evidence="14">
    <location>
        <begin position="5"/>
        <end position="318"/>
    </location>
</feature>
<dbReference type="SUPFAM" id="SSF50800">
    <property type="entry name" value="PK beta-barrel domain-like"/>
    <property type="match status" value="1"/>
</dbReference>
<dbReference type="NCBIfam" id="NF004491">
    <property type="entry name" value="PRK05826.1"/>
    <property type="match status" value="1"/>
</dbReference>
<dbReference type="UniPathway" id="UPA00109">
    <property type="reaction ID" value="UER00188"/>
</dbReference>
<dbReference type="GO" id="GO:0000287">
    <property type="term" value="F:magnesium ion binding"/>
    <property type="evidence" value="ECO:0007669"/>
    <property type="project" value="UniProtKB-UniRule"/>
</dbReference>
<dbReference type="Gene3D" id="3.20.20.60">
    <property type="entry name" value="Phosphoenolpyruvate-binding domains"/>
    <property type="match status" value="1"/>
</dbReference>
<comment type="pathway">
    <text evidence="1 13">Carbohydrate degradation; glycolysis; pyruvate from D-glyceraldehyde 3-phosphate: step 5/5.</text>
</comment>
<dbReference type="GO" id="GO:0030955">
    <property type="term" value="F:potassium ion binding"/>
    <property type="evidence" value="ECO:0007669"/>
    <property type="project" value="UniProtKB-UniRule"/>
</dbReference>
<dbReference type="Pfam" id="PF00224">
    <property type="entry name" value="PK"/>
    <property type="match status" value="1"/>
</dbReference>
<protein>
    <recommendedName>
        <fullName evidence="3 12">Pyruvate kinase</fullName>
        <ecNumber evidence="3 12">2.7.1.40</ecNumber>
    </recommendedName>
</protein>
<dbReference type="GO" id="GO:0016301">
    <property type="term" value="F:kinase activity"/>
    <property type="evidence" value="ECO:0007669"/>
    <property type="project" value="UniProtKB-KW"/>
</dbReference>
<keyword evidence="7 13" id="KW-0418">Kinase</keyword>
<dbReference type="Gene3D" id="3.40.1380.20">
    <property type="entry name" value="Pyruvate kinase, C-terminal domain"/>
    <property type="match status" value="1"/>
</dbReference>
<evidence type="ECO:0000313" key="16">
    <source>
        <dbReference type="EMBL" id="TYB31823.1"/>
    </source>
</evidence>
<evidence type="ECO:0000259" key="14">
    <source>
        <dbReference type="Pfam" id="PF00224"/>
    </source>
</evidence>
<name>A0A5D0MJM9_9BACT</name>
<evidence type="ECO:0000256" key="9">
    <source>
        <dbReference type="ARBA" id="ARBA00022842"/>
    </source>
</evidence>